<evidence type="ECO:0000256" key="6">
    <source>
        <dbReference type="ARBA" id="ARBA00023004"/>
    </source>
</evidence>
<dbReference type="Pfam" id="PF00141">
    <property type="entry name" value="peroxidase"/>
    <property type="match status" value="1"/>
</dbReference>
<feature type="active site" description="Proton acceptor" evidence="9">
    <location>
        <position position="131"/>
    </location>
</feature>
<feature type="binding site" evidence="10">
    <location>
        <position position="146"/>
    </location>
    <ligand>
        <name>Ca(2+)</name>
        <dbReference type="ChEBI" id="CHEBI:29108"/>
        <label>1</label>
    </ligand>
</feature>
<evidence type="ECO:0000256" key="11">
    <source>
        <dbReference type="PIRSR" id="PIRSR601621-3"/>
    </source>
</evidence>
<dbReference type="GO" id="GO:0004601">
    <property type="term" value="F:peroxidase activity"/>
    <property type="evidence" value="ECO:0007669"/>
    <property type="project" value="UniProtKB-KW"/>
</dbReference>
<dbReference type="Gene3D" id="1.10.420.10">
    <property type="entry name" value="Peroxidase, domain 2"/>
    <property type="match status" value="1"/>
</dbReference>
<dbReference type="EMBL" id="KZ805852">
    <property type="protein sequence ID" value="PVH91501.1"/>
    <property type="molecule type" value="Genomic_DNA"/>
</dbReference>
<dbReference type="InterPro" id="IPR002016">
    <property type="entry name" value="Haem_peroxidase"/>
</dbReference>
<sequence>MRSFFLTTGLLCIPLLVEAFPGMGNTLASIAVKKRDPETPELLADLKTLPDVELTEVGKLIKDILLLENTTGHPEDFETVYKAPGPLGSDECRADTCCVWKYVAEEMENDFKGPTGRCNEFAREAIRLGFHDAGTWSKTQGGGGADGSFVLAGEIARPTNRGLEEINNKMWQYYHKFHKYGAGMADLIQMGATVGAVVCPMGPRIRSFVGRNDSCEAAPEGRLPLASQDAEPLIALFEDKTIDRGDLITLLGAHTIGQQRFEDTTRAGDPHSSTPGVWNTNFYLETPRNDTAKRIFKFHSDVSIAQYQESRDLWGLFSDPVEGLKTWNSGYAATYIRLSVLGVPHINNLIQCTGVLPLRTESYTAPDEKELNEWLNSDRAPMHSKILVIG</sequence>
<dbReference type="STRING" id="97972.A0A2V1D0I1"/>
<name>A0A2V1D0I1_9PLEO</name>
<evidence type="ECO:0000256" key="8">
    <source>
        <dbReference type="ARBA" id="ARBA00023180"/>
    </source>
</evidence>
<evidence type="ECO:0000256" key="10">
    <source>
        <dbReference type="PIRSR" id="PIRSR601621-2"/>
    </source>
</evidence>
<feature type="chain" id="PRO_5015801853" description="Peroxidase" evidence="13">
    <location>
        <begin position="20"/>
        <end position="390"/>
    </location>
</feature>
<feature type="disulfide bond" evidence="12">
    <location>
        <begin position="97"/>
        <end position="352"/>
    </location>
</feature>
<feature type="domain" description="Plant heme peroxidase family profile" evidence="14">
    <location>
        <begin position="185"/>
        <end position="257"/>
    </location>
</feature>
<evidence type="ECO:0000313" key="15">
    <source>
        <dbReference type="EMBL" id="PVH91501.1"/>
    </source>
</evidence>
<organism evidence="15 16">
    <name type="scientific">Periconia macrospinosa</name>
    <dbReference type="NCBI Taxonomy" id="97972"/>
    <lineage>
        <taxon>Eukaryota</taxon>
        <taxon>Fungi</taxon>
        <taxon>Dikarya</taxon>
        <taxon>Ascomycota</taxon>
        <taxon>Pezizomycotina</taxon>
        <taxon>Dothideomycetes</taxon>
        <taxon>Pleosporomycetidae</taxon>
        <taxon>Pleosporales</taxon>
        <taxon>Massarineae</taxon>
        <taxon>Periconiaceae</taxon>
        <taxon>Periconia</taxon>
    </lineage>
</organism>
<dbReference type="EC" id="1.11.1.-" evidence="13"/>
<dbReference type="PROSITE" id="PS50873">
    <property type="entry name" value="PEROXIDASE_4"/>
    <property type="match status" value="1"/>
</dbReference>
<evidence type="ECO:0000256" key="4">
    <source>
        <dbReference type="ARBA" id="ARBA00022723"/>
    </source>
</evidence>
<dbReference type="PRINTS" id="PR00458">
    <property type="entry name" value="PEROXIDASE"/>
</dbReference>
<feature type="site" description="Transition state stabilizer" evidence="11">
    <location>
        <position position="127"/>
    </location>
</feature>
<protein>
    <recommendedName>
        <fullName evidence="13">Peroxidase</fullName>
        <ecNumber evidence="13">1.11.1.-</ecNumber>
    </recommendedName>
</protein>
<dbReference type="InterPro" id="IPR044831">
    <property type="entry name" value="Ccp1-like"/>
</dbReference>
<dbReference type="AlphaFoldDB" id="A0A2V1D0I1"/>
<keyword evidence="16" id="KW-1185">Reference proteome</keyword>
<feature type="binding site" evidence="10">
    <location>
        <position position="148"/>
    </location>
    <ligand>
        <name>Ca(2+)</name>
        <dbReference type="ChEBI" id="CHEBI:29108"/>
        <label>1</label>
    </ligand>
</feature>
<dbReference type="GO" id="GO:0034599">
    <property type="term" value="P:cellular response to oxidative stress"/>
    <property type="evidence" value="ECO:0007669"/>
    <property type="project" value="InterPro"/>
</dbReference>
<feature type="binding site" evidence="10">
    <location>
        <position position="132"/>
    </location>
    <ligand>
        <name>Ca(2+)</name>
        <dbReference type="ChEBI" id="CHEBI:29108"/>
        <label>1</label>
    </ligand>
</feature>
<dbReference type="GO" id="GO:0020037">
    <property type="term" value="F:heme binding"/>
    <property type="evidence" value="ECO:0007669"/>
    <property type="project" value="UniProtKB-UniRule"/>
</dbReference>
<comment type="cofactor">
    <cofactor evidence="10">
        <name>heme b</name>
        <dbReference type="ChEBI" id="CHEBI:60344"/>
    </cofactor>
    <text evidence="10">Binds 1 heme b (iron(II)-protoporphyrin IX) group per subunit.</text>
</comment>
<dbReference type="InterPro" id="IPR019794">
    <property type="entry name" value="Peroxidases_AS"/>
</dbReference>
<reference evidence="15 16" key="1">
    <citation type="journal article" date="2018" name="Sci. Rep.">
        <title>Comparative genomics provides insights into the lifestyle and reveals functional heterogeneity of dark septate endophytic fungi.</title>
        <authorList>
            <person name="Knapp D.G."/>
            <person name="Nemeth J.B."/>
            <person name="Barry K."/>
            <person name="Hainaut M."/>
            <person name="Henrissat B."/>
            <person name="Johnson J."/>
            <person name="Kuo A."/>
            <person name="Lim J.H.P."/>
            <person name="Lipzen A."/>
            <person name="Nolan M."/>
            <person name="Ohm R.A."/>
            <person name="Tamas L."/>
            <person name="Grigoriev I.V."/>
            <person name="Spatafora J.W."/>
            <person name="Nagy L.G."/>
            <person name="Kovacs G.M."/>
        </authorList>
    </citation>
    <scope>NUCLEOTIDE SEQUENCE [LARGE SCALE GENOMIC DNA]</scope>
    <source>
        <strain evidence="15 16">DSE2036</strain>
    </source>
</reference>
<dbReference type="Gene3D" id="1.10.520.10">
    <property type="match status" value="1"/>
</dbReference>
<dbReference type="InterPro" id="IPR019793">
    <property type="entry name" value="Peroxidases_heam-ligand_BS"/>
</dbReference>
<evidence type="ECO:0000259" key="14">
    <source>
        <dbReference type="PROSITE" id="PS50873"/>
    </source>
</evidence>
<keyword evidence="4 10" id="KW-0479">Metal-binding</keyword>
<evidence type="ECO:0000256" key="1">
    <source>
        <dbReference type="ARBA" id="ARBA00006089"/>
    </source>
</evidence>
<feature type="signal peptide" evidence="13">
    <location>
        <begin position="1"/>
        <end position="19"/>
    </location>
</feature>
<dbReference type="GO" id="GO:0000302">
    <property type="term" value="P:response to reactive oxygen species"/>
    <property type="evidence" value="ECO:0007669"/>
    <property type="project" value="TreeGrafter"/>
</dbReference>
<evidence type="ECO:0000256" key="5">
    <source>
        <dbReference type="ARBA" id="ARBA00023002"/>
    </source>
</evidence>
<comment type="cofactor">
    <cofactor evidence="10 13">
        <name>Ca(2+)</name>
        <dbReference type="ChEBI" id="CHEBI:29108"/>
    </cofactor>
    <text evidence="10 13">Binds 2 calcium ions per subunit.</text>
</comment>
<evidence type="ECO:0000256" key="7">
    <source>
        <dbReference type="ARBA" id="ARBA00023157"/>
    </source>
</evidence>
<evidence type="ECO:0000256" key="2">
    <source>
        <dbReference type="ARBA" id="ARBA00022559"/>
    </source>
</evidence>
<evidence type="ECO:0000256" key="9">
    <source>
        <dbReference type="PIRSR" id="PIRSR601621-1"/>
    </source>
</evidence>
<keyword evidence="7 12" id="KW-1015">Disulfide bond</keyword>
<dbReference type="OrthoDB" id="2113341at2759"/>
<keyword evidence="10 13" id="KW-0106">Calcium</keyword>
<dbReference type="GO" id="GO:0046872">
    <property type="term" value="F:metal ion binding"/>
    <property type="evidence" value="ECO:0007669"/>
    <property type="project" value="UniProtKB-UniRule"/>
</dbReference>
<keyword evidence="6 10" id="KW-0408">Iron</keyword>
<feature type="binding site" evidence="10">
    <location>
        <position position="144"/>
    </location>
    <ligand>
        <name>Ca(2+)</name>
        <dbReference type="ChEBI" id="CHEBI:29108"/>
        <label>1</label>
    </ligand>
</feature>
<dbReference type="InterPro" id="IPR001621">
    <property type="entry name" value="Ligninase"/>
</dbReference>
<dbReference type="FunFam" id="1.10.520.10:FF:000021">
    <property type="entry name" value="Peroxidase"/>
    <property type="match status" value="1"/>
</dbReference>
<keyword evidence="5 13" id="KW-0560">Oxidoreductase</keyword>
<evidence type="ECO:0000256" key="13">
    <source>
        <dbReference type="RuleBase" id="RU363051"/>
    </source>
</evidence>
<evidence type="ECO:0000256" key="12">
    <source>
        <dbReference type="PIRSR" id="PIRSR601621-4"/>
    </source>
</evidence>
<dbReference type="PANTHER" id="PTHR31356:SF66">
    <property type="entry name" value="CATALASE-PEROXIDASE"/>
    <property type="match status" value="1"/>
</dbReference>
<proteinExistence type="inferred from homology"/>
<feature type="disulfide bond" evidence="12">
    <location>
        <begin position="118"/>
        <end position="199"/>
    </location>
</feature>
<keyword evidence="2 13" id="KW-0575">Peroxidase</keyword>
<dbReference type="PANTHER" id="PTHR31356">
    <property type="entry name" value="THYLAKOID LUMENAL 29 KDA PROTEIN, CHLOROPLASTIC-RELATED"/>
    <property type="match status" value="1"/>
</dbReference>
<accession>A0A2V1D0I1</accession>
<gene>
    <name evidence="15" type="ORF">DM02DRAFT_647300</name>
</gene>
<dbReference type="PROSITE" id="PS00435">
    <property type="entry name" value="PEROXIDASE_1"/>
    <property type="match status" value="1"/>
</dbReference>
<evidence type="ECO:0000313" key="16">
    <source>
        <dbReference type="Proteomes" id="UP000244855"/>
    </source>
</evidence>
<evidence type="ECO:0000256" key="3">
    <source>
        <dbReference type="ARBA" id="ARBA00022617"/>
    </source>
</evidence>
<keyword evidence="8" id="KW-0325">Glycoprotein</keyword>
<dbReference type="GO" id="GO:0042744">
    <property type="term" value="P:hydrogen peroxide catabolic process"/>
    <property type="evidence" value="ECO:0007669"/>
    <property type="project" value="TreeGrafter"/>
</dbReference>
<dbReference type="PROSITE" id="PS00436">
    <property type="entry name" value="PEROXIDASE_2"/>
    <property type="match status" value="1"/>
</dbReference>
<dbReference type="PRINTS" id="PR00462">
    <property type="entry name" value="LIGNINASE"/>
</dbReference>
<dbReference type="SUPFAM" id="SSF48113">
    <property type="entry name" value="Heme-dependent peroxidases"/>
    <property type="match status" value="1"/>
</dbReference>
<feature type="binding site" description="axial binding residue" evidence="10">
    <location>
        <position position="254"/>
    </location>
    <ligand>
        <name>heme b</name>
        <dbReference type="ChEBI" id="CHEBI:60344"/>
    </ligand>
    <ligandPart>
        <name>Fe</name>
        <dbReference type="ChEBI" id="CHEBI:18248"/>
    </ligandPart>
</feature>
<feature type="binding site" evidence="10">
    <location>
        <position position="274"/>
    </location>
    <ligand>
        <name>Ca(2+)</name>
        <dbReference type="ChEBI" id="CHEBI:29108"/>
        <label>2</label>
    </ligand>
</feature>
<dbReference type="Proteomes" id="UP000244855">
    <property type="component" value="Unassembled WGS sequence"/>
</dbReference>
<keyword evidence="13" id="KW-0732">Signal</keyword>
<comment type="similarity">
    <text evidence="1 13">Belongs to the peroxidase family. Ligninase subfamily.</text>
</comment>
<dbReference type="InterPro" id="IPR010255">
    <property type="entry name" value="Haem_peroxidase_sf"/>
</dbReference>
<keyword evidence="3 10" id="KW-0349">Heme</keyword>
<feature type="binding site" evidence="10">
    <location>
        <position position="255"/>
    </location>
    <ligand>
        <name>Ca(2+)</name>
        <dbReference type="ChEBI" id="CHEBI:29108"/>
        <label>2</label>
    </ligand>
</feature>